<reference evidence="1" key="1">
    <citation type="submission" date="2023-04" db="EMBL/GenBank/DDBJ databases">
        <title>A chromosome-level genome assembly of the parasitoid wasp Eretmocerus hayati.</title>
        <authorList>
            <person name="Zhong Y."/>
            <person name="Liu S."/>
            <person name="Liu Y."/>
        </authorList>
    </citation>
    <scope>NUCLEOTIDE SEQUENCE</scope>
    <source>
        <strain evidence="1">ZJU_SS_LIU_2023</strain>
    </source>
</reference>
<dbReference type="Proteomes" id="UP001239111">
    <property type="component" value="Chromosome 4"/>
</dbReference>
<accession>A0ACC2N5B0</accession>
<protein>
    <submittedName>
        <fullName evidence="1">Uncharacterized protein</fullName>
    </submittedName>
</protein>
<comment type="caution">
    <text evidence="1">The sequence shown here is derived from an EMBL/GenBank/DDBJ whole genome shotgun (WGS) entry which is preliminary data.</text>
</comment>
<sequence length="250" mass="29260">MAEEQEKRELEDQKNGNKKDIVKKASRTGAEEYGAEKTKEEIILEALISQLRKKPTIIACSETWLHENKDLYKIPDYEIIINQTKFNKADGVAMYVREKIDIDSIISVELEAIGGKRVVISTIYRSHDYPKEKFIKDMQDFTDFEKDLKNHIIIGDFNINILENDKYSNELLNNFYEMAYEPYFSKDTRISSNLSDGTCIDNAFIKTNLDIESYRIDQPFTDHYPLLLRVSQPIQTGRINHNTRNRINYK</sequence>
<evidence type="ECO:0000313" key="2">
    <source>
        <dbReference type="Proteomes" id="UP001239111"/>
    </source>
</evidence>
<keyword evidence="2" id="KW-1185">Reference proteome</keyword>
<organism evidence="1 2">
    <name type="scientific">Eretmocerus hayati</name>
    <dbReference type="NCBI Taxonomy" id="131215"/>
    <lineage>
        <taxon>Eukaryota</taxon>
        <taxon>Metazoa</taxon>
        <taxon>Ecdysozoa</taxon>
        <taxon>Arthropoda</taxon>
        <taxon>Hexapoda</taxon>
        <taxon>Insecta</taxon>
        <taxon>Pterygota</taxon>
        <taxon>Neoptera</taxon>
        <taxon>Endopterygota</taxon>
        <taxon>Hymenoptera</taxon>
        <taxon>Apocrita</taxon>
        <taxon>Proctotrupomorpha</taxon>
        <taxon>Chalcidoidea</taxon>
        <taxon>Aphelinidae</taxon>
        <taxon>Aphelininae</taxon>
        <taxon>Eretmocerus</taxon>
    </lineage>
</organism>
<proteinExistence type="predicted"/>
<evidence type="ECO:0000313" key="1">
    <source>
        <dbReference type="EMBL" id="KAJ8666261.1"/>
    </source>
</evidence>
<dbReference type="EMBL" id="CM056744">
    <property type="protein sequence ID" value="KAJ8666261.1"/>
    <property type="molecule type" value="Genomic_DNA"/>
</dbReference>
<gene>
    <name evidence="1" type="ORF">QAD02_007923</name>
</gene>
<name>A0ACC2N5B0_9HYME</name>